<evidence type="ECO:0000256" key="7">
    <source>
        <dbReference type="ARBA" id="ARBA00022840"/>
    </source>
</evidence>
<keyword evidence="6 12" id="KW-0418">Kinase</keyword>
<dbReference type="InterPro" id="IPR035965">
    <property type="entry name" value="PAS-like_dom_sf"/>
</dbReference>
<dbReference type="CDD" id="cd00082">
    <property type="entry name" value="HisKA"/>
    <property type="match status" value="1"/>
</dbReference>
<dbReference type="EMBL" id="FXAZ01000001">
    <property type="protein sequence ID" value="SMG19565.1"/>
    <property type="molecule type" value="Genomic_DNA"/>
</dbReference>
<dbReference type="NCBIfam" id="TIGR00229">
    <property type="entry name" value="sensory_box"/>
    <property type="match status" value="2"/>
</dbReference>
<comment type="catalytic activity">
    <reaction evidence="1">
        <text>ATP + protein L-histidine = ADP + protein N-phospho-L-histidine.</text>
        <dbReference type="EC" id="2.7.13.3"/>
    </reaction>
</comment>
<name>A0A1X7IXC5_9BACL</name>
<dbReference type="AlphaFoldDB" id="A0A1X7IXC5"/>
<keyword evidence="3" id="KW-0597">Phosphoprotein</keyword>
<dbReference type="InterPro" id="IPR004358">
    <property type="entry name" value="Sig_transdc_His_kin-like_C"/>
</dbReference>
<dbReference type="Proteomes" id="UP000193834">
    <property type="component" value="Unassembled WGS sequence"/>
</dbReference>
<dbReference type="PRINTS" id="PR00344">
    <property type="entry name" value="BCTRLSENSOR"/>
</dbReference>
<dbReference type="InterPro" id="IPR005467">
    <property type="entry name" value="His_kinase_dom"/>
</dbReference>
<dbReference type="Pfam" id="PF02518">
    <property type="entry name" value="HATPase_c"/>
    <property type="match status" value="1"/>
</dbReference>
<evidence type="ECO:0000256" key="2">
    <source>
        <dbReference type="ARBA" id="ARBA00012438"/>
    </source>
</evidence>
<dbReference type="SMART" id="SM00091">
    <property type="entry name" value="PAS"/>
    <property type="match status" value="2"/>
</dbReference>
<dbReference type="InterPro" id="IPR003594">
    <property type="entry name" value="HATPase_dom"/>
</dbReference>
<protein>
    <recommendedName>
        <fullName evidence="2">histidine kinase</fullName>
        <ecNumber evidence="2">2.7.13.3</ecNumber>
    </recommendedName>
</protein>
<dbReference type="Gene3D" id="3.30.450.20">
    <property type="entry name" value="PAS domain"/>
    <property type="match status" value="2"/>
</dbReference>
<sequence length="482" mass="54413">MLPDLIEGYEVVFTHALTGMALLSKEGQILKVNDALCDLWGYRQHELLSQIPFGEEWSPILDSILTAAKTMHAQEDFCELTCTYLHPSGKTMHLYMKVTFARIPTHAATCYLVQFQDVSQLLRLETKLKHKESQLYESDDVLNTLLADLPLAVIITKQGVIQDVNPAALEMIHAKSKLELIGKATQDIVDNNYHDEIMKRRARHAQGKPLGIVTYLIHCMDDTQKFVNGFTIMITYKGDRAAVSIFKDITKERIEEERLMQSEKLNTAGQLAAGIAHEIRNPLTSINGFLKLMRSNQRNKEMYFDIIESELKRIELIVGELLVLAKPQSSVRSRPLDIVPLIFQIVTLMKVQSAFKNIELEMITSSESVWIQGEANQIKQVFINLLKNGIEAMTNNGRIWIRIESSPYEVLIQVQDQGSGMTTEQLQSLGQPFYTTKETGTGLGYMITQNIVHNHNGSIHVESTPGDGTTFTVKLPLLQLED</sequence>
<dbReference type="SUPFAM" id="SSF55874">
    <property type="entry name" value="ATPase domain of HSP90 chaperone/DNA topoisomerase II/histidine kinase"/>
    <property type="match status" value="1"/>
</dbReference>
<dbReference type="FunFam" id="1.10.287.130:FF:000040">
    <property type="entry name" value="PAS domain-containing sensor histidine kinase"/>
    <property type="match status" value="1"/>
</dbReference>
<dbReference type="Gene3D" id="3.30.565.10">
    <property type="entry name" value="Histidine kinase-like ATPase, C-terminal domain"/>
    <property type="match status" value="1"/>
</dbReference>
<keyword evidence="4" id="KW-0808">Transferase</keyword>
<proteinExistence type="predicted"/>
<feature type="domain" description="PAS" evidence="11">
    <location>
        <begin position="1"/>
        <end position="50"/>
    </location>
</feature>
<evidence type="ECO:0000256" key="9">
    <source>
        <dbReference type="ARBA" id="ARBA00023012"/>
    </source>
</evidence>
<dbReference type="SUPFAM" id="SSF47384">
    <property type="entry name" value="Homodimeric domain of signal transducing histidine kinase"/>
    <property type="match status" value="1"/>
</dbReference>
<dbReference type="Gene3D" id="1.10.287.130">
    <property type="match status" value="1"/>
</dbReference>
<dbReference type="GO" id="GO:0030435">
    <property type="term" value="P:sporulation resulting in formation of a cellular spore"/>
    <property type="evidence" value="ECO:0007669"/>
    <property type="project" value="UniProtKB-KW"/>
</dbReference>
<organism evidence="12 13">
    <name type="scientific">Paenibacillus aquistagni</name>
    <dbReference type="NCBI Taxonomy" id="1852522"/>
    <lineage>
        <taxon>Bacteria</taxon>
        <taxon>Bacillati</taxon>
        <taxon>Bacillota</taxon>
        <taxon>Bacilli</taxon>
        <taxon>Bacillales</taxon>
        <taxon>Paenibacillaceae</taxon>
        <taxon>Paenibacillus</taxon>
    </lineage>
</organism>
<dbReference type="STRING" id="1852522.SAMN06295960_0926"/>
<dbReference type="SMART" id="SM00387">
    <property type="entry name" value="HATPase_c"/>
    <property type="match status" value="1"/>
</dbReference>
<evidence type="ECO:0000256" key="5">
    <source>
        <dbReference type="ARBA" id="ARBA00022741"/>
    </source>
</evidence>
<dbReference type="CDD" id="cd00130">
    <property type="entry name" value="PAS"/>
    <property type="match status" value="1"/>
</dbReference>
<dbReference type="InterPro" id="IPR036097">
    <property type="entry name" value="HisK_dim/P_sf"/>
</dbReference>
<evidence type="ECO:0000259" key="11">
    <source>
        <dbReference type="PROSITE" id="PS50112"/>
    </source>
</evidence>
<dbReference type="InterPro" id="IPR003661">
    <property type="entry name" value="HisK_dim/P_dom"/>
</dbReference>
<evidence type="ECO:0000256" key="4">
    <source>
        <dbReference type="ARBA" id="ARBA00022679"/>
    </source>
</evidence>
<dbReference type="SMART" id="SM00388">
    <property type="entry name" value="HisKA"/>
    <property type="match status" value="1"/>
</dbReference>
<keyword evidence="13" id="KW-1185">Reference proteome</keyword>
<gene>
    <name evidence="12" type="ORF">SAMN06295960_0926</name>
</gene>
<evidence type="ECO:0000256" key="3">
    <source>
        <dbReference type="ARBA" id="ARBA00022553"/>
    </source>
</evidence>
<dbReference type="Pfam" id="PF00512">
    <property type="entry name" value="HisKA"/>
    <property type="match status" value="1"/>
</dbReference>
<dbReference type="InterPro" id="IPR036890">
    <property type="entry name" value="HATPase_C_sf"/>
</dbReference>
<dbReference type="SUPFAM" id="SSF55785">
    <property type="entry name" value="PYP-like sensor domain (PAS domain)"/>
    <property type="match status" value="2"/>
</dbReference>
<reference evidence="12 13" key="1">
    <citation type="submission" date="2017-04" db="EMBL/GenBank/DDBJ databases">
        <authorList>
            <person name="Afonso C.L."/>
            <person name="Miller P.J."/>
            <person name="Scott M.A."/>
            <person name="Spackman E."/>
            <person name="Goraichik I."/>
            <person name="Dimitrov K.M."/>
            <person name="Suarez D.L."/>
            <person name="Swayne D.E."/>
        </authorList>
    </citation>
    <scope>NUCLEOTIDE SEQUENCE [LARGE SCALE GENOMIC DNA]</scope>
    <source>
        <strain evidence="12 13">11</strain>
    </source>
</reference>
<keyword evidence="8" id="KW-0749">Sporulation</keyword>
<accession>A0A1X7IXC5</accession>
<evidence type="ECO:0000256" key="1">
    <source>
        <dbReference type="ARBA" id="ARBA00000085"/>
    </source>
</evidence>
<dbReference type="PANTHER" id="PTHR43065:SF34">
    <property type="entry name" value="SPORULATION KINASE A"/>
    <property type="match status" value="1"/>
</dbReference>
<dbReference type="Pfam" id="PF13426">
    <property type="entry name" value="PAS_9"/>
    <property type="match status" value="1"/>
</dbReference>
<keyword evidence="9" id="KW-0902">Two-component regulatory system</keyword>
<dbReference type="Pfam" id="PF00989">
    <property type="entry name" value="PAS"/>
    <property type="match status" value="1"/>
</dbReference>
<dbReference type="RefSeq" id="WP_085493131.1">
    <property type="nucleotide sequence ID" value="NZ_FXAZ01000001.1"/>
</dbReference>
<dbReference type="PROSITE" id="PS50109">
    <property type="entry name" value="HIS_KIN"/>
    <property type="match status" value="1"/>
</dbReference>
<evidence type="ECO:0000313" key="12">
    <source>
        <dbReference type="EMBL" id="SMG19565.1"/>
    </source>
</evidence>
<evidence type="ECO:0000259" key="10">
    <source>
        <dbReference type="PROSITE" id="PS50109"/>
    </source>
</evidence>
<feature type="domain" description="Histidine kinase" evidence="10">
    <location>
        <begin position="274"/>
        <end position="479"/>
    </location>
</feature>
<dbReference type="InterPro" id="IPR013767">
    <property type="entry name" value="PAS_fold"/>
</dbReference>
<dbReference type="GO" id="GO:0006355">
    <property type="term" value="P:regulation of DNA-templated transcription"/>
    <property type="evidence" value="ECO:0007669"/>
    <property type="project" value="InterPro"/>
</dbReference>
<dbReference type="GO" id="GO:0005524">
    <property type="term" value="F:ATP binding"/>
    <property type="evidence" value="ECO:0007669"/>
    <property type="project" value="UniProtKB-KW"/>
</dbReference>
<dbReference type="PROSITE" id="PS50112">
    <property type="entry name" value="PAS"/>
    <property type="match status" value="1"/>
</dbReference>
<keyword evidence="7" id="KW-0067">ATP-binding</keyword>
<evidence type="ECO:0000313" key="13">
    <source>
        <dbReference type="Proteomes" id="UP000193834"/>
    </source>
</evidence>
<dbReference type="EC" id="2.7.13.3" evidence="2"/>
<dbReference type="GO" id="GO:0000155">
    <property type="term" value="F:phosphorelay sensor kinase activity"/>
    <property type="evidence" value="ECO:0007669"/>
    <property type="project" value="InterPro"/>
</dbReference>
<evidence type="ECO:0000256" key="6">
    <source>
        <dbReference type="ARBA" id="ARBA00022777"/>
    </source>
</evidence>
<keyword evidence="5" id="KW-0547">Nucleotide-binding</keyword>
<dbReference type="InterPro" id="IPR000014">
    <property type="entry name" value="PAS"/>
</dbReference>
<dbReference type="PANTHER" id="PTHR43065">
    <property type="entry name" value="SENSOR HISTIDINE KINASE"/>
    <property type="match status" value="1"/>
</dbReference>
<evidence type="ECO:0000256" key="8">
    <source>
        <dbReference type="ARBA" id="ARBA00022969"/>
    </source>
</evidence>